<dbReference type="GO" id="GO:0003824">
    <property type="term" value="F:catalytic activity"/>
    <property type="evidence" value="ECO:0007669"/>
    <property type="project" value="InterPro"/>
</dbReference>
<evidence type="ECO:0000256" key="1">
    <source>
        <dbReference type="PIRSR" id="PIRSR601310-1"/>
    </source>
</evidence>
<comment type="caution">
    <text evidence="5">The sequence shown here is derived from an EMBL/GenBank/DDBJ whole genome shotgun (WGS) entry which is preliminary data.</text>
</comment>
<protein>
    <submittedName>
        <fullName evidence="5">Hypothetical histidine triad (HIT) protein</fullName>
    </submittedName>
</protein>
<dbReference type="PROSITE" id="PS51084">
    <property type="entry name" value="HIT_2"/>
    <property type="match status" value="1"/>
</dbReference>
<accession>A0A917CWF1</accession>
<dbReference type="EMBL" id="BMCU01000001">
    <property type="protein sequence ID" value="GGG00657.1"/>
    <property type="molecule type" value="Genomic_DNA"/>
</dbReference>
<dbReference type="AlphaFoldDB" id="A0A917CWF1"/>
<dbReference type="InterPro" id="IPR036265">
    <property type="entry name" value="HIT-like_sf"/>
</dbReference>
<evidence type="ECO:0000256" key="2">
    <source>
        <dbReference type="PIRSR" id="PIRSR601310-3"/>
    </source>
</evidence>
<dbReference type="PRINTS" id="PR00332">
    <property type="entry name" value="HISTRIAD"/>
</dbReference>
<keyword evidence="6" id="KW-1185">Reference proteome</keyword>
<dbReference type="GO" id="GO:0009117">
    <property type="term" value="P:nucleotide metabolic process"/>
    <property type="evidence" value="ECO:0007669"/>
    <property type="project" value="TreeGrafter"/>
</dbReference>
<proteinExistence type="predicted"/>
<dbReference type="RefSeq" id="WP_188543832.1">
    <property type="nucleotide sequence ID" value="NZ_BMCU01000001.1"/>
</dbReference>
<dbReference type="PANTHER" id="PTHR46648:SF1">
    <property type="entry name" value="ADENOSINE 5'-MONOPHOSPHORAMIDASE HNT1"/>
    <property type="match status" value="1"/>
</dbReference>
<evidence type="ECO:0000313" key="6">
    <source>
        <dbReference type="Proteomes" id="UP000654257"/>
    </source>
</evidence>
<evidence type="ECO:0000313" key="5">
    <source>
        <dbReference type="EMBL" id="GGG00657.1"/>
    </source>
</evidence>
<feature type="domain" description="HIT" evidence="4">
    <location>
        <begin position="5"/>
        <end position="113"/>
    </location>
</feature>
<dbReference type="CDD" id="cd01277">
    <property type="entry name" value="HINT_subgroup"/>
    <property type="match status" value="1"/>
</dbReference>
<dbReference type="InterPro" id="IPR039384">
    <property type="entry name" value="HINT"/>
</dbReference>
<evidence type="ECO:0000259" key="4">
    <source>
        <dbReference type="PROSITE" id="PS51084"/>
    </source>
</evidence>
<dbReference type="PANTHER" id="PTHR46648">
    <property type="entry name" value="HIT FAMILY PROTEIN 1"/>
    <property type="match status" value="1"/>
</dbReference>
<evidence type="ECO:0000256" key="3">
    <source>
        <dbReference type="PROSITE-ProRule" id="PRU00464"/>
    </source>
</evidence>
<dbReference type="InterPro" id="IPR011146">
    <property type="entry name" value="HIT-like"/>
</dbReference>
<dbReference type="Pfam" id="PF01230">
    <property type="entry name" value="HIT"/>
    <property type="match status" value="1"/>
</dbReference>
<sequence>MTACIFCDIVDGSAPASRVYENDTVVAFLDIRPLARGHTLVVPRTHASGIADLDPVSADAVFTAGRKIAAAMRQSSIAADGVNLLVNDGRAAMQTVFHHHMHVVPRWSGDKLKFAAQLLTRRPHELEATAAVLREALAQD</sequence>
<gene>
    <name evidence="5" type="ORF">GCM10007304_13240</name>
</gene>
<name>A0A917CWF1_9NOCA</name>
<organism evidence="5 6">
    <name type="scientific">Rhodococcoides trifolii</name>
    <dbReference type="NCBI Taxonomy" id="908250"/>
    <lineage>
        <taxon>Bacteria</taxon>
        <taxon>Bacillati</taxon>
        <taxon>Actinomycetota</taxon>
        <taxon>Actinomycetes</taxon>
        <taxon>Mycobacteriales</taxon>
        <taxon>Nocardiaceae</taxon>
        <taxon>Rhodococcoides</taxon>
    </lineage>
</organism>
<dbReference type="SUPFAM" id="SSF54197">
    <property type="entry name" value="HIT-like"/>
    <property type="match status" value="1"/>
</dbReference>
<reference evidence="5" key="2">
    <citation type="submission" date="2020-09" db="EMBL/GenBank/DDBJ databases">
        <authorList>
            <person name="Sun Q."/>
            <person name="Sedlacek I."/>
        </authorList>
    </citation>
    <scope>NUCLEOTIDE SEQUENCE</scope>
    <source>
        <strain evidence="5">CCM 7905</strain>
    </source>
</reference>
<dbReference type="Gene3D" id="3.30.428.10">
    <property type="entry name" value="HIT-like"/>
    <property type="match status" value="1"/>
</dbReference>
<feature type="active site" description="Tele-AMP-histidine intermediate" evidence="1">
    <location>
        <position position="100"/>
    </location>
</feature>
<feature type="short sequence motif" description="Histidine triad motif" evidence="2 3">
    <location>
        <begin position="98"/>
        <end position="102"/>
    </location>
</feature>
<reference evidence="5" key="1">
    <citation type="journal article" date="2014" name="Int. J. Syst. Evol. Microbiol.">
        <title>Complete genome sequence of Corynebacterium casei LMG S-19264T (=DSM 44701T), isolated from a smear-ripened cheese.</title>
        <authorList>
            <consortium name="US DOE Joint Genome Institute (JGI-PGF)"/>
            <person name="Walter F."/>
            <person name="Albersmeier A."/>
            <person name="Kalinowski J."/>
            <person name="Ruckert C."/>
        </authorList>
    </citation>
    <scope>NUCLEOTIDE SEQUENCE</scope>
    <source>
        <strain evidence="5">CCM 7905</strain>
    </source>
</reference>
<dbReference type="Proteomes" id="UP000654257">
    <property type="component" value="Unassembled WGS sequence"/>
</dbReference>
<dbReference type="InterPro" id="IPR001310">
    <property type="entry name" value="Histidine_triad_HIT"/>
</dbReference>